<dbReference type="Proteomes" id="UP000030653">
    <property type="component" value="Unassembled WGS sequence"/>
</dbReference>
<proteinExistence type="predicted"/>
<keyword evidence="2" id="KW-1185">Reference proteome</keyword>
<reference evidence="1 2" key="1">
    <citation type="journal article" date="2012" name="Science">
        <title>The Paleozoic origin of enzymatic lignin decomposition reconstructed from 31 fungal genomes.</title>
        <authorList>
            <person name="Floudas D."/>
            <person name="Binder M."/>
            <person name="Riley R."/>
            <person name="Barry K."/>
            <person name="Blanchette R.A."/>
            <person name="Henrissat B."/>
            <person name="Martinez A.T."/>
            <person name="Otillar R."/>
            <person name="Spatafora J.W."/>
            <person name="Yadav J.S."/>
            <person name="Aerts A."/>
            <person name="Benoit I."/>
            <person name="Boyd A."/>
            <person name="Carlson A."/>
            <person name="Copeland A."/>
            <person name="Coutinho P.M."/>
            <person name="de Vries R.P."/>
            <person name="Ferreira P."/>
            <person name="Findley K."/>
            <person name="Foster B."/>
            <person name="Gaskell J."/>
            <person name="Glotzer D."/>
            <person name="Gorecki P."/>
            <person name="Heitman J."/>
            <person name="Hesse C."/>
            <person name="Hori C."/>
            <person name="Igarashi K."/>
            <person name="Jurgens J.A."/>
            <person name="Kallen N."/>
            <person name="Kersten P."/>
            <person name="Kohler A."/>
            <person name="Kuees U."/>
            <person name="Kumar T.K.A."/>
            <person name="Kuo A."/>
            <person name="LaButti K."/>
            <person name="Larrondo L.F."/>
            <person name="Lindquist E."/>
            <person name="Ling A."/>
            <person name="Lombard V."/>
            <person name="Lucas S."/>
            <person name="Lundell T."/>
            <person name="Martin R."/>
            <person name="McLaughlin D.J."/>
            <person name="Morgenstern I."/>
            <person name="Morin E."/>
            <person name="Murat C."/>
            <person name="Nagy L.G."/>
            <person name="Nolan M."/>
            <person name="Ohm R.A."/>
            <person name="Patyshakuliyeva A."/>
            <person name="Rokas A."/>
            <person name="Ruiz-Duenas F.J."/>
            <person name="Sabat G."/>
            <person name="Salamov A."/>
            <person name="Samejima M."/>
            <person name="Schmutz J."/>
            <person name="Slot J.C."/>
            <person name="St John F."/>
            <person name="Stenlid J."/>
            <person name="Sun H."/>
            <person name="Sun S."/>
            <person name="Syed K."/>
            <person name="Tsang A."/>
            <person name="Wiebenga A."/>
            <person name="Young D."/>
            <person name="Pisabarro A."/>
            <person name="Eastwood D.C."/>
            <person name="Martin F."/>
            <person name="Cullen D."/>
            <person name="Grigoriev I.V."/>
            <person name="Hibbett D.S."/>
        </authorList>
    </citation>
    <scope>NUCLEOTIDE SEQUENCE [LARGE SCALE GENOMIC DNA]</scope>
    <source>
        <strain evidence="1 2">DJM-731 SS1</strain>
    </source>
</reference>
<dbReference type="GeneID" id="63692392"/>
<gene>
    <name evidence="1" type="ORF">DACRYDRAFT_95903</name>
</gene>
<evidence type="ECO:0000313" key="1">
    <source>
        <dbReference type="EMBL" id="EJT99515.1"/>
    </source>
</evidence>
<dbReference type="RefSeq" id="XP_040626413.1">
    <property type="nucleotide sequence ID" value="XM_040777330.1"/>
</dbReference>
<name>M5FR36_DACPD</name>
<sequence length="189" mass="21737">MSLDECWSPVEHPKTLGGICGRQCRVSRRRSPSSTSRQLSRLWAIPCLSLLLIRSILWYARYRHAFWEAGPPALYRMNDDDGRFFACSHVIYANLMIHSPDPHHPYRFIIDELGIIPMTQYDALMYRRYEKGVCSQIFCVVFVCGSTRVLKVMENDSLWGRTIEESDSWKISLIGATSSDLRSDILGAE</sequence>
<protein>
    <submittedName>
        <fullName evidence="1">Uncharacterized protein</fullName>
    </submittedName>
</protein>
<organism evidence="1 2">
    <name type="scientific">Dacryopinax primogenitus (strain DJM 731)</name>
    <name type="common">Brown rot fungus</name>
    <dbReference type="NCBI Taxonomy" id="1858805"/>
    <lineage>
        <taxon>Eukaryota</taxon>
        <taxon>Fungi</taxon>
        <taxon>Dikarya</taxon>
        <taxon>Basidiomycota</taxon>
        <taxon>Agaricomycotina</taxon>
        <taxon>Dacrymycetes</taxon>
        <taxon>Dacrymycetales</taxon>
        <taxon>Dacrymycetaceae</taxon>
        <taxon>Dacryopinax</taxon>
    </lineage>
</organism>
<accession>M5FR36</accession>
<dbReference type="EMBL" id="JH795869">
    <property type="protein sequence ID" value="EJT99515.1"/>
    <property type="molecule type" value="Genomic_DNA"/>
</dbReference>
<evidence type="ECO:0000313" key="2">
    <source>
        <dbReference type="Proteomes" id="UP000030653"/>
    </source>
</evidence>
<dbReference type="AlphaFoldDB" id="M5FR36"/>
<dbReference type="HOGENOM" id="CLU_1434403_0_0_1"/>